<sequence length="723" mass="80453">MPLTPFSPHLDNKHQKNTSLLSKKRAIQKSSILKKSLPIACLVMLPISHSSIAVEQDALEVITVTADKRSANKMDVPSSLSVQTDQDLKDAQITSIQELGQHIPNLHIFTWGGSRESNIFIRGIGPGLFTDPTVGFYVDGVNYTNNGMFDLDLIDIERIEVLRGPQGTLYGGNSLAGIINVVTNKPDNFTEGRVSFSADSLNERKLNATVYTPIIEDELFAGLSLAGIQSDGHIENVFDGSDYGKKDDLFARTSLRWIPSDSLEANFVIDYQRLRDDSYALGLAEFIKNNPEKINNDFKGIDNRDSVGISLAVTKNFDAFDFTSITGWRDWENKSSADQDANSNPLYVFHSKSDEKQKQLSQELRWNSTTSTELKWLGGLYAYTSEYRVIGKNNVDYTAFGYGGPYVDMSNVKKDNSGYAAFGQLDYNITPNITLTAGLRLDREKRKANINSNNQSTTSVAVNGTKDFDVWLPKAGASYSFTDGSLLYTSVSRGYRAGGFDHLYPSQEDPVYDEETSTNYEIGFKTTQLDNKLDLSAAIFLIDIKDQQVQQLIQSTNQVLTDNAGRGRSQGIEIEARYIPANNWFIELGGSFTNAEYKKYENCDLLGSAGNCDGKKMVNTPNVTANLAVQYKKPLTHSLDLFTRVDAMHIGKYYFNSLNTLKQDPYQLINAKLGIEASSWDAYFWVKNALDENYSTVEYDFGTGPTAEAADPRSFGLTLTAYY</sequence>
<evidence type="ECO:0000256" key="2">
    <source>
        <dbReference type="ARBA" id="ARBA00022448"/>
    </source>
</evidence>
<evidence type="ECO:0000256" key="5">
    <source>
        <dbReference type="ARBA" id="ARBA00022692"/>
    </source>
</evidence>
<evidence type="ECO:0000256" key="8">
    <source>
        <dbReference type="ARBA" id="ARBA00023077"/>
    </source>
</evidence>
<keyword evidence="10 11" id="KW-0998">Cell outer membrane</keyword>
<keyword evidence="6" id="KW-0408">Iron</keyword>
<keyword evidence="8 12" id="KW-0798">TonB box</keyword>
<evidence type="ECO:0000256" key="11">
    <source>
        <dbReference type="PROSITE-ProRule" id="PRU01360"/>
    </source>
</evidence>
<evidence type="ECO:0000256" key="3">
    <source>
        <dbReference type="ARBA" id="ARBA00022452"/>
    </source>
</evidence>
<keyword evidence="16" id="KW-1185">Reference proteome</keyword>
<dbReference type="GO" id="GO:0006826">
    <property type="term" value="P:iron ion transport"/>
    <property type="evidence" value="ECO:0007669"/>
    <property type="project" value="UniProtKB-KW"/>
</dbReference>
<dbReference type="PROSITE" id="PS52016">
    <property type="entry name" value="TONB_DEPENDENT_REC_3"/>
    <property type="match status" value="1"/>
</dbReference>
<comment type="caution">
    <text evidence="15">The sequence shown here is derived from an EMBL/GenBank/DDBJ whole genome shotgun (WGS) entry which is preliminary data.</text>
</comment>
<evidence type="ECO:0000256" key="12">
    <source>
        <dbReference type="RuleBase" id="RU003357"/>
    </source>
</evidence>
<dbReference type="Proteomes" id="UP000011223">
    <property type="component" value="Unassembled WGS sequence"/>
</dbReference>
<evidence type="ECO:0000256" key="4">
    <source>
        <dbReference type="ARBA" id="ARBA00022496"/>
    </source>
</evidence>
<comment type="subcellular location">
    <subcellularLocation>
        <location evidence="1 11">Cell outer membrane</location>
        <topology evidence="1 11">Multi-pass membrane protein</topology>
    </subcellularLocation>
</comment>
<proteinExistence type="inferred from homology"/>
<keyword evidence="2 11" id="KW-0813">Transport</keyword>
<dbReference type="InterPro" id="IPR000531">
    <property type="entry name" value="Beta-barrel_TonB"/>
</dbReference>
<dbReference type="eggNOG" id="COG4771">
    <property type="taxonomic scope" value="Bacteria"/>
</dbReference>
<evidence type="ECO:0000256" key="10">
    <source>
        <dbReference type="ARBA" id="ARBA00023237"/>
    </source>
</evidence>
<dbReference type="Pfam" id="PF07715">
    <property type="entry name" value="Plug"/>
    <property type="match status" value="1"/>
</dbReference>
<reference evidence="15 16" key="1">
    <citation type="journal article" date="2014" name="PLoS ONE">
        <title>Grimontia indica AK16(T), sp. nov., Isolated from a Seawater Sample Reports the Presence of Pathogenic Genes Similar to Vibrio Genus.</title>
        <authorList>
            <person name="Singh A."/>
            <person name="Vaidya B."/>
            <person name="Khatri I."/>
            <person name="Srinivas T.N."/>
            <person name="Subramanian S."/>
            <person name="Korpole S."/>
            <person name="Pinnaka A.K."/>
        </authorList>
    </citation>
    <scope>NUCLEOTIDE SEQUENCE [LARGE SCALE GENOMIC DNA]</scope>
    <source>
        <strain evidence="15 16">AK16</strain>
    </source>
</reference>
<dbReference type="CDD" id="cd01347">
    <property type="entry name" value="ligand_gated_channel"/>
    <property type="match status" value="1"/>
</dbReference>
<feature type="domain" description="TonB-dependent receptor-like beta-barrel" evidence="13">
    <location>
        <begin position="267"/>
        <end position="688"/>
    </location>
</feature>
<evidence type="ECO:0000313" key="16">
    <source>
        <dbReference type="Proteomes" id="UP000011223"/>
    </source>
</evidence>
<feature type="domain" description="TonB-dependent receptor plug" evidence="14">
    <location>
        <begin position="73"/>
        <end position="178"/>
    </location>
</feature>
<dbReference type="PANTHER" id="PTHR32552:SF81">
    <property type="entry name" value="TONB-DEPENDENT OUTER MEMBRANE RECEPTOR"/>
    <property type="match status" value="1"/>
</dbReference>
<evidence type="ECO:0000256" key="7">
    <source>
        <dbReference type="ARBA" id="ARBA00023065"/>
    </source>
</evidence>
<dbReference type="SUPFAM" id="SSF56935">
    <property type="entry name" value="Porins"/>
    <property type="match status" value="1"/>
</dbReference>
<evidence type="ECO:0000259" key="14">
    <source>
        <dbReference type="Pfam" id="PF07715"/>
    </source>
</evidence>
<organism evidence="15 16">
    <name type="scientific">Grimontia indica</name>
    <dbReference type="NCBI Taxonomy" id="1056512"/>
    <lineage>
        <taxon>Bacteria</taxon>
        <taxon>Pseudomonadati</taxon>
        <taxon>Pseudomonadota</taxon>
        <taxon>Gammaproteobacteria</taxon>
        <taxon>Vibrionales</taxon>
        <taxon>Vibrionaceae</taxon>
        <taxon>Grimontia</taxon>
    </lineage>
</organism>
<evidence type="ECO:0000256" key="9">
    <source>
        <dbReference type="ARBA" id="ARBA00023136"/>
    </source>
</evidence>
<dbReference type="InterPro" id="IPR012910">
    <property type="entry name" value="Plug_dom"/>
</dbReference>
<dbReference type="InterPro" id="IPR036942">
    <property type="entry name" value="Beta-barrel_TonB_sf"/>
</dbReference>
<keyword evidence="15" id="KW-0675">Receptor</keyword>
<dbReference type="Gene3D" id="2.40.170.20">
    <property type="entry name" value="TonB-dependent receptor, beta-barrel domain"/>
    <property type="match status" value="1"/>
</dbReference>
<dbReference type="PANTHER" id="PTHR32552">
    <property type="entry name" value="FERRICHROME IRON RECEPTOR-RELATED"/>
    <property type="match status" value="1"/>
</dbReference>
<dbReference type="RefSeq" id="WP_002541813.1">
    <property type="nucleotide sequence ID" value="NZ_ANFM02000048.1"/>
</dbReference>
<evidence type="ECO:0000313" key="15">
    <source>
        <dbReference type="EMBL" id="EOD77545.1"/>
    </source>
</evidence>
<keyword evidence="4" id="KW-0410">Iron transport</keyword>
<dbReference type="AlphaFoldDB" id="R1IQC1"/>
<keyword evidence="5 11" id="KW-0812">Transmembrane</keyword>
<keyword evidence="7" id="KW-0406">Ion transport</keyword>
<dbReference type="Pfam" id="PF00593">
    <property type="entry name" value="TonB_dep_Rec_b-barrel"/>
    <property type="match status" value="1"/>
</dbReference>
<evidence type="ECO:0000259" key="13">
    <source>
        <dbReference type="Pfam" id="PF00593"/>
    </source>
</evidence>
<protein>
    <submittedName>
        <fullName evidence="15">TonB-dependent receptor</fullName>
    </submittedName>
</protein>
<keyword evidence="9 11" id="KW-0472">Membrane</keyword>
<dbReference type="GO" id="GO:0009279">
    <property type="term" value="C:cell outer membrane"/>
    <property type="evidence" value="ECO:0007669"/>
    <property type="project" value="UniProtKB-SubCell"/>
</dbReference>
<keyword evidence="3 11" id="KW-1134">Transmembrane beta strand</keyword>
<dbReference type="EMBL" id="ANFM02000048">
    <property type="protein sequence ID" value="EOD77545.1"/>
    <property type="molecule type" value="Genomic_DNA"/>
</dbReference>
<comment type="similarity">
    <text evidence="11 12">Belongs to the TonB-dependent receptor family.</text>
</comment>
<name>R1IQC1_9GAMM</name>
<gene>
    <name evidence="15" type="ORF">D515_03742</name>
</gene>
<accession>R1IQC1</accession>
<evidence type="ECO:0000256" key="1">
    <source>
        <dbReference type="ARBA" id="ARBA00004571"/>
    </source>
</evidence>
<evidence type="ECO:0000256" key="6">
    <source>
        <dbReference type="ARBA" id="ARBA00023004"/>
    </source>
</evidence>
<dbReference type="InterPro" id="IPR039426">
    <property type="entry name" value="TonB-dep_rcpt-like"/>
</dbReference>